<dbReference type="InterPro" id="IPR011050">
    <property type="entry name" value="Pectin_lyase_fold/virulence"/>
</dbReference>
<dbReference type="RefSeq" id="WP_179445566.1">
    <property type="nucleotide sequence ID" value="NZ_JACBZS010000001.1"/>
</dbReference>
<keyword evidence="4" id="KW-1185">Reference proteome</keyword>
<dbReference type="Gene3D" id="2.160.20.10">
    <property type="entry name" value="Single-stranded right-handed beta-helix, Pectin lyase-like"/>
    <property type="match status" value="1"/>
</dbReference>
<evidence type="ECO:0000313" key="4">
    <source>
        <dbReference type="Proteomes" id="UP000527616"/>
    </source>
</evidence>
<evidence type="ECO:0000259" key="2">
    <source>
        <dbReference type="Pfam" id="PF13229"/>
    </source>
</evidence>
<dbReference type="AlphaFoldDB" id="A0A7Z0DAH7"/>
<comment type="caution">
    <text evidence="3">The sequence shown here is derived from an EMBL/GenBank/DDBJ whole genome shotgun (WGS) entry which is preliminary data.</text>
</comment>
<dbReference type="Proteomes" id="UP000527616">
    <property type="component" value="Unassembled WGS sequence"/>
</dbReference>
<evidence type="ECO:0000256" key="1">
    <source>
        <dbReference type="SAM" id="SignalP"/>
    </source>
</evidence>
<organism evidence="3 4">
    <name type="scientific">Naumannella cuiyingiana</name>
    <dbReference type="NCBI Taxonomy" id="1347891"/>
    <lineage>
        <taxon>Bacteria</taxon>
        <taxon>Bacillati</taxon>
        <taxon>Actinomycetota</taxon>
        <taxon>Actinomycetes</taxon>
        <taxon>Propionibacteriales</taxon>
        <taxon>Propionibacteriaceae</taxon>
        <taxon>Naumannella</taxon>
    </lineage>
</organism>
<dbReference type="SMART" id="SM00710">
    <property type="entry name" value="PbH1"/>
    <property type="match status" value="8"/>
</dbReference>
<reference evidence="3 4" key="1">
    <citation type="submission" date="2020-07" db="EMBL/GenBank/DDBJ databases">
        <title>Sequencing the genomes of 1000 actinobacteria strains.</title>
        <authorList>
            <person name="Klenk H.-P."/>
        </authorList>
    </citation>
    <scope>NUCLEOTIDE SEQUENCE [LARGE SCALE GENOMIC DNA]</scope>
    <source>
        <strain evidence="3 4">DSM 103164</strain>
    </source>
</reference>
<gene>
    <name evidence="3" type="ORF">GGQ54_002347</name>
</gene>
<sequence>MAAGITLGLAVIGSLAIGGPAHAEGGGVTHRVACGTDAPDTLGSLDEVNALRLAPGDAVLFQRGTTCTGTLAPRGSGTAEQRIRIGAYGKGARPVIDGAGATDTVLLRNVSGYELSGLEITNSADPGSKRRGVFVLGEDAGVLADLTIRDLYVHDVWGDDTKDTDGSGGIIVAAAGRSTPTSFRNVVVADNVVRDVDRSGIVVGTSLWGDRPESGKPDVVLPWTPSSDVLIKGNDVANTGGDGILISTTKRGRVEDNRVDGFQERSAGYNAGIWPWNSEDIVFTGNEASGGRTTRDGMAFDIDQGTNNVTFEYNYSHDNEGGFFLLCNAAGSIRNAVVRYNVSVNDSHRGIETCSGTIDSAQIYNNTIYIGDGVSQTVINENNANTRNVRFANNLVLKEGSGTANFRLASPAGYRLDHNLIRNVGNLPPNPGGSTADPMLVAPGSGGSSIDDLDGYRLRTGSPAHRAGAVLDDNGGRDFFGARLRGDVPPSIGADDAGNCTAPSSPGRPFPCRGTGVVGRG</sequence>
<dbReference type="InterPro" id="IPR006626">
    <property type="entry name" value="PbH1"/>
</dbReference>
<accession>A0A7Z0DAH7</accession>
<keyword evidence="1" id="KW-0732">Signal</keyword>
<dbReference type="EMBL" id="JACBZS010000001">
    <property type="protein sequence ID" value="NYI71787.1"/>
    <property type="molecule type" value="Genomic_DNA"/>
</dbReference>
<evidence type="ECO:0000313" key="3">
    <source>
        <dbReference type="EMBL" id="NYI71787.1"/>
    </source>
</evidence>
<dbReference type="InterPro" id="IPR039448">
    <property type="entry name" value="Beta_helix"/>
</dbReference>
<proteinExistence type="predicted"/>
<dbReference type="SUPFAM" id="SSF51126">
    <property type="entry name" value="Pectin lyase-like"/>
    <property type="match status" value="1"/>
</dbReference>
<name>A0A7Z0DAH7_9ACTN</name>
<feature type="domain" description="Right handed beta helix" evidence="2">
    <location>
        <begin position="226"/>
        <end position="368"/>
    </location>
</feature>
<dbReference type="Pfam" id="PF13229">
    <property type="entry name" value="Beta_helix"/>
    <property type="match status" value="1"/>
</dbReference>
<feature type="signal peptide" evidence="1">
    <location>
        <begin position="1"/>
        <end position="23"/>
    </location>
</feature>
<protein>
    <recommendedName>
        <fullName evidence="2">Right handed beta helix domain-containing protein</fullName>
    </recommendedName>
</protein>
<dbReference type="InterPro" id="IPR012334">
    <property type="entry name" value="Pectin_lyas_fold"/>
</dbReference>
<feature type="chain" id="PRO_5030746377" description="Right handed beta helix domain-containing protein" evidence="1">
    <location>
        <begin position="24"/>
        <end position="521"/>
    </location>
</feature>